<dbReference type="SMART" id="SM00855">
    <property type="entry name" value="PGAM"/>
    <property type="match status" value="1"/>
</dbReference>
<dbReference type="SUPFAM" id="SSF53254">
    <property type="entry name" value="Phosphoglycerate mutase-like"/>
    <property type="match status" value="1"/>
</dbReference>
<sequence length="265" mass="29315">MLEVIYVVRHAFRTNWTLDPVSGIYTSSNRTPTGIPTDVPLSAHGVEQSRELADYLCTAEPAIDRIYSSPFSRCLQTLRPTTERLFGEGKAGGKVRLERGVAEFFGRADFVHPSPPDLALLSPIFPDLDQEYTSTREPLPGGEMIRELHERISATFDDMISNLDSDASQPRAALVCTHAAVMIATGRVLTGQIPTDFDEDDFQCYTAGVSKFVRRTGSATVGDWKCVLNSETSFLSRGAERGWKFNGEESFVAFPDPVEQQKSNL</sequence>
<protein>
    <submittedName>
        <fullName evidence="1">Phosphoglycerate mutase family protein</fullName>
    </submittedName>
</protein>
<dbReference type="OrthoDB" id="414418at2759"/>
<dbReference type="PANTHER" id="PTHR16469">
    <property type="entry name" value="UBIQUITIN-ASSOCIATED AND SH3 DOMAIN-CONTAINING BA-RELATED"/>
    <property type="match status" value="1"/>
</dbReference>
<keyword evidence="2" id="KW-1185">Reference proteome</keyword>
<gene>
    <name evidence="1" type="ORF">EJ04DRAFT_516709</name>
</gene>
<dbReference type="PANTHER" id="PTHR16469:SF51">
    <property type="entry name" value="TRANSCRIPTION FACTOR TAU 55 KDA SUBUNIT"/>
    <property type="match status" value="1"/>
</dbReference>
<dbReference type="CDD" id="cd07067">
    <property type="entry name" value="HP_PGM_like"/>
    <property type="match status" value="1"/>
</dbReference>
<dbReference type="EMBL" id="ML996286">
    <property type="protein sequence ID" value="KAF2728303.1"/>
    <property type="molecule type" value="Genomic_DNA"/>
</dbReference>
<comment type="caution">
    <text evidence="1">The sequence shown here is derived from an EMBL/GenBank/DDBJ whole genome shotgun (WGS) entry which is preliminary data.</text>
</comment>
<evidence type="ECO:0000313" key="1">
    <source>
        <dbReference type="EMBL" id="KAF2728303.1"/>
    </source>
</evidence>
<name>A0A9P4QMV1_9PLEO</name>
<dbReference type="InterPro" id="IPR051710">
    <property type="entry name" value="Phosphatase_SH3-domain"/>
</dbReference>
<reference evidence="1" key="1">
    <citation type="journal article" date="2020" name="Stud. Mycol.">
        <title>101 Dothideomycetes genomes: a test case for predicting lifestyles and emergence of pathogens.</title>
        <authorList>
            <person name="Haridas S."/>
            <person name="Albert R."/>
            <person name="Binder M."/>
            <person name="Bloem J."/>
            <person name="Labutti K."/>
            <person name="Salamov A."/>
            <person name="Andreopoulos B."/>
            <person name="Baker S."/>
            <person name="Barry K."/>
            <person name="Bills G."/>
            <person name="Bluhm B."/>
            <person name="Cannon C."/>
            <person name="Castanera R."/>
            <person name="Culley D."/>
            <person name="Daum C."/>
            <person name="Ezra D."/>
            <person name="Gonzalez J."/>
            <person name="Henrissat B."/>
            <person name="Kuo A."/>
            <person name="Liang C."/>
            <person name="Lipzen A."/>
            <person name="Lutzoni F."/>
            <person name="Magnuson J."/>
            <person name="Mondo S."/>
            <person name="Nolan M."/>
            <person name="Ohm R."/>
            <person name="Pangilinan J."/>
            <person name="Park H.-J."/>
            <person name="Ramirez L."/>
            <person name="Alfaro M."/>
            <person name="Sun H."/>
            <person name="Tritt A."/>
            <person name="Yoshinaga Y."/>
            <person name="Zwiers L.-H."/>
            <person name="Turgeon B."/>
            <person name="Goodwin S."/>
            <person name="Spatafora J."/>
            <person name="Crous P."/>
            <person name="Grigoriev I."/>
        </authorList>
    </citation>
    <scope>NUCLEOTIDE SEQUENCE</scope>
    <source>
        <strain evidence="1">CBS 125425</strain>
    </source>
</reference>
<evidence type="ECO:0000313" key="2">
    <source>
        <dbReference type="Proteomes" id="UP000799444"/>
    </source>
</evidence>
<dbReference type="Proteomes" id="UP000799444">
    <property type="component" value="Unassembled WGS sequence"/>
</dbReference>
<dbReference type="InterPro" id="IPR029033">
    <property type="entry name" value="His_PPase_superfam"/>
</dbReference>
<dbReference type="AlphaFoldDB" id="A0A9P4QMV1"/>
<accession>A0A9P4QMV1</accession>
<organism evidence="1 2">
    <name type="scientific">Polyplosphaeria fusca</name>
    <dbReference type="NCBI Taxonomy" id="682080"/>
    <lineage>
        <taxon>Eukaryota</taxon>
        <taxon>Fungi</taxon>
        <taxon>Dikarya</taxon>
        <taxon>Ascomycota</taxon>
        <taxon>Pezizomycotina</taxon>
        <taxon>Dothideomycetes</taxon>
        <taxon>Pleosporomycetidae</taxon>
        <taxon>Pleosporales</taxon>
        <taxon>Tetraplosphaeriaceae</taxon>
        <taxon>Polyplosphaeria</taxon>
    </lineage>
</organism>
<dbReference type="Gene3D" id="3.40.50.1240">
    <property type="entry name" value="Phosphoglycerate mutase-like"/>
    <property type="match status" value="1"/>
</dbReference>
<proteinExistence type="predicted"/>
<dbReference type="InterPro" id="IPR013078">
    <property type="entry name" value="His_Pase_superF_clade-1"/>
</dbReference>
<dbReference type="Pfam" id="PF00300">
    <property type="entry name" value="His_Phos_1"/>
    <property type="match status" value="1"/>
</dbReference>